<sequence>MTHSSRGRRLTVLALLLPLALAACPNKNEERQKQIAEKTAQLQPEVSVLTVKAEDVLLETVLGGRLEAVRTAYIVPQVSGIVKRRLFEEGSFVKAGQPLYQLDDAAYRANLESARASLLSAQAALAKANADVSRYQPLVQADAISRQEWDAALTAKRSAEAQVKSAQAAINAAQVNVNHAYITAPIAGIIGESKVSEGALVTANSTQMALIQQNDPMYLNIQQSANDMLKLRQQLSSGERVLNEAIEVGVEFEDGSEYPHKGRLLFTNTTVDESTGQVNLRAAIPNPNLILMSGLYVRVKLPVSGVLNAYVVPQRAVTRGKTDTVTIVNAQGGFEPRTVKIVAQKGDSWVISEGLKDGDKVAVDGTMIAGMLHSKSVKTKEWQPEKKEAASAPATAVQAASAPAAAASAPAASVPASAPAASSAQ</sequence>
<name>A0ABS9NKS3_9NEIS</name>
<dbReference type="Gene3D" id="2.40.30.170">
    <property type="match status" value="1"/>
</dbReference>
<evidence type="ECO:0000256" key="2">
    <source>
        <dbReference type="ARBA" id="ARBA00009477"/>
    </source>
</evidence>
<dbReference type="RefSeq" id="WP_238745264.1">
    <property type="nucleotide sequence ID" value="NZ_JAKOOW010000006.1"/>
</dbReference>
<evidence type="ECO:0000256" key="3">
    <source>
        <dbReference type="SAM" id="MobiDB-lite"/>
    </source>
</evidence>
<dbReference type="NCBIfam" id="TIGR01730">
    <property type="entry name" value="RND_mfp"/>
    <property type="match status" value="1"/>
</dbReference>
<dbReference type="InterPro" id="IPR058625">
    <property type="entry name" value="MdtA-like_BSH"/>
</dbReference>
<evidence type="ECO:0000313" key="9">
    <source>
        <dbReference type="EMBL" id="MCG6503182.1"/>
    </source>
</evidence>
<feature type="domain" description="Multidrug resistance protein MdtA-like beta-barrel" evidence="7">
    <location>
        <begin position="216"/>
        <end position="302"/>
    </location>
</feature>
<dbReference type="Proteomes" id="UP001298424">
    <property type="component" value="Unassembled WGS sequence"/>
</dbReference>
<gene>
    <name evidence="9" type="ORF">MB824_01520</name>
</gene>
<dbReference type="PROSITE" id="PS51257">
    <property type="entry name" value="PROKAR_LIPOPROTEIN"/>
    <property type="match status" value="1"/>
</dbReference>
<evidence type="ECO:0000313" key="10">
    <source>
        <dbReference type="Proteomes" id="UP001298424"/>
    </source>
</evidence>
<proteinExistence type="inferred from homology"/>
<organism evidence="9 10">
    <name type="scientific">Kingella pumchi</name>
    <dbReference type="NCBI Taxonomy" id="2779506"/>
    <lineage>
        <taxon>Bacteria</taxon>
        <taxon>Pseudomonadati</taxon>
        <taxon>Pseudomonadota</taxon>
        <taxon>Betaproteobacteria</taxon>
        <taxon>Neisseriales</taxon>
        <taxon>Neisseriaceae</taxon>
        <taxon>Kingella</taxon>
    </lineage>
</organism>
<feature type="domain" description="Multidrug resistance protein MdtA-like C-terminal permuted SH3" evidence="8">
    <location>
        <begin position="308"/>
        <end position="365"/>
    </location>
</feature>
<dbReference type="SUPFAM" id="SSF111369">
    <property type="entry name" value="HlyD-like secretion proteins"/>
    <property type="match status" value="1"/>
</dbReference>
<comment type="caution">
    <text evidence="9">The sequence shown here is derived from an EMBL/GenBank/DDBJ whole genome shotgun (WGS) entry which is preliminary data.</text>
</comment>
<comment type="subcellular location">
    <subcellularLocation>
        <location evidence="1">Cell envelope</location>
    </subcellularLocation>
</comment>
<evidence type="ECO:0000259" key="7">
    <source>
        <dbReference type="Pfam" id="PF25944"/>
    </source>
</evidence>
<feature type="compositionally biased region" description="Low complexity" evidence="3">
    <location>
        <begin position="390"/>
        <end position="425"/>
    </location>
</feature>
<feature type="chain" id="PRO_5046978281" evidence="4">
    <location>
        <begin position="23"/>
        <end position="425"/>
    </location>
</feature>
<evidence type="ECO:0000256" key="4">
    <source>
        <dbReference type="SAM" id="SignalP"/>
    </source>
</evidence>
<dbReference type="PANTHER" id="PTHR30158">
    <property type="entry name" value="ACRA/E-RELATED COMPONENT OF DRUG EFFLUX TRANSPORTER"/>
    <property type="match status" value="1"/>
</dbReference>
<dbReference type="InterPro" id="IPR058624">
    <property type="entry name" value="MdtA-like_HH"/>
</dbReference>
<protein>
    <submittedName>
        <fullName evidence="9">Efflux RND transporter periplasmic adaptor subunit</fullName>
    </submittedName>
</protein>
<keyword evidence="10" id="KW-1185">Reference proteome</keyword>
<dbReference type="Pfam" id="PF25967">
    <property type="entry name" value="RND-MFP_C"/>
    <property type="match status" value="1"/>
</dbReference>
<dbReference type="InterPro" id="IPR006143">
    <property type="entry name" value="RND_pump_MFP"/>
</dbReference>
<evidence type="ECO:0000259" key="8">
    <source>
        <dbReference type="Pfam" id="PF25967"/>
    </source>
</evidence>
<evidence type="ECO:0000259" key="6">
    <source>
        <dbReference type="Pfam" id="PF25917"/>
    </source>
</evidence>
<dbReference type="Pfam" id="PF25944">
    <property type="entry name" value="Beta-barrel_RND"/>
    <property type="match status" value="1"/>
</dbReference>
<feature type="region of interest" description="Disordered" evidence="3">
    <location>
        <begin position="377"/>
        <end position="425"/>
    </location>
</feature>
<dbReference type="PANTHER" id="PTHR30158:SF3">
    <property type="entry name" value="MULTIDRUG EFFLUX PUMP SUBUNIT ACRA-RELATED"/>
    <property type="match status" value="1"/>
</dbReference>
<feature type="compositionally biased region" description="Basic and acidic residues" evidence="3">
    <location>
        <begin position="378"/>
        <end position="389"/>
    </location>
</feature>
<dbReference type="InterPro" id="IPR058626">
    <property type="entry name" value="MdtA-like_b-barrel"/>
</dbReference>
<keyword evidence="4" id="KW-0732">Signal</keyword>
<dbReference type="Pfam" id="PF25917">
    <property type="entry name" value="BSH_RND"/>
    <property type="match status" value="1"/>
</dbReference>
<dbReference type="EMBL" id="JAKOOW010000006">
    <property type="protein sequence ID" value="MCG6503182.1"/>
    <property type="molecule type" value="Genomic_DNA"/>
</dbReference>
<evidence type="ECO:0000256" key="1">
    <source>
        <dbReference type="ARBA" id="ARBA00004196"/>
    </source>
</evidence>
<dbReference type="Gene3D" id="1.10.287.470">
    <property type="entry name" value="Helix hairpin bin"/>
    <property type="match status" value="1"/>
</dbReference>
<accession>A0ABS9NKS3</accession>
<feature type="domain" description="Multidrug resistance protein MdtA-like alpha-helical hairpin" evidence="5">
    <location>
        <begin position="111"/>
        <end position="178"/>
    </location>
</feature>
<dbReference type="Gene3D" id="2.40.50.100">
    <property type="match status" value="1"/>
</dbReference>
<feature type="domain" description="Multidrug resistance protein MdtA-like barrel-sandwich hybrid" evidence="6">
    <location>
        <begin position="70"/>
        <end position="211"/>
    </location>
</feature>
<comment type="similarity">
    <text evidence="2">Belongs to the membrane fusion protein (MFP) (TC 8.A.1) family.</text>
</comment>
<dbReference type="InterPro" id="IPR058627">
    <property type="entry name" value="MdtA-like_C"/>
</dbReference>
<reference evidence="9 10" key="1">
    <citation type="submission" date="2022-02" db="EMBL/GenBank/DDBJ databases">
        <title>Genome sequence data of Kingella unionensis sp. nov. strain CICC 24913 (CCUG 75125).</title>
        <authorList>
            <person name="Xiao M."/>
        </authorList>
    </citation>
    <scope>NUCLEOTIDE SEQUENCE [LARGE SCALE GENOMIC DNA]</scope>
    <source>
        <strain evidence="9 10">CICC 24913</strain>
    </source>
</reference>
<feature type="signal peptide" evidence="4">
    <location>
        <begin position="1"/>
        <end position="22"/>
    </location>
</feature>
<evidence type="ECO:0000259" key="5">
    <source>
        <dbReference type="Pfam" id="PF25876"/>
    </source>
</evidence>
<dbReference type="Gene3D" id="2.40.420.20">
    <property type="match status" value="1"/>
</dbReference>
<dbReference type="Pfam" id="PF25876">
    <property type="entry name" value="HH_MFP_RND"/>
    <property type="match status" value="1"/>
</dbReference>